<accession>A0A1Y1UW40</accession>
<gene>
    <name evidence="7" type="ORF">BCR36DRAFT_247274</name>
</gene>
<dbReference type="GO" id="GO:0003677">
    <property type="term" value="F:DNA binding"/>
    <property type="evidence" value="ECO:0007669"/>
    <property type="project" value="InterPro"/>
</dbReference>
<dbReference type="Pfam" id="PF00562">
    <property type="entry name" value="RNA_pol_Rpb2_6"/>
    <property type="match status" value="1"/>
</dbReference>
<keyword evidence="8" id="KW-1185">Reference proteome</keyword>
<dbReference type="Gene3D" id="2.40.50.150">
    <property type="match status" value="1"/>
</dbReference>
<dbReference type="InterPro" id="IPR037033">
    <property type="entry name" value="DNA-dir_RNAP_su2_hyb_sf"/>
</dbReference>
<evidence type="ECO:0000256" key="2">
    <source>
        <dbReference type="ARBA" id="ARBA00022478"/>
    </source>
</evidence>
<keyword evidence="4" id="KW-0548">Nucleotidyltransferase</keyword>
<dbReference type="AlphaFoldDB" id="A0A1Y1UW40"/>
<dbReference type="GO" id="GO:0003899">
    <property type="term" value="F:DNA-directed RNA polymerase activity"/>
    <property type="evidence" value="ECO:0007669"/>
    <property type="project" value="UniProtKB-EC"/>
</dbReference>
<reference evidence="7 8" key="2">
    <citation type="submission" date="2016-08" db="EMBL/GenBank/DDBJ databases">
        <title>Pervasive Adenine N6-methylation of Active Genes in Fungi.</title>
        <authorList>
            <consortium name="DOE Joint Genome Institute"/>
            <person name="Mondo S.J."/>
            <person name="Dannebaum R.O."/>
            <person name="Kuo R.C."/>
            <person name="Labutti K."/>
            <person name="Haridas S."/>
            <person name="Kuo A."/>
            <person name="Salamov A."/>
            <person name="Ahrendt S.R."/>
            <person name="Lipzen A."/>
            <person name="Sullivan W."/>
            <person name="Andreopoulos W.B."/>
            <person name="Clum A."/>
            <person name="Lindquist E."/>
            <person name="Daum C."/>
            <person name="Ramamoorthy G.K."/>
            <person name="Gryganskyi A."/>
            <person name="Culley D."/>
            <person name="Magnuson J.K."/>
            <person name="James T.Y."/>
            <person name="O'Malley M.A."/>
            <person name="Stajich J.E."/>
            <person name="Spatafora J.W."/>
            <person name="Visel A."/>
            <person name="Grigoriev I.V."/>
        </authorList>
    </citation>
    <scope>NUCLEOTIDE SEQUENCE [LARGE SCALE GENOMIC DNA]</scope>
    <source>
        <strain evidence="8">finn</strain>
    </source>
</reference>
<name>A0A1Y1UW40_9FUNG</name>
<sequence>ERNIQINNEEFRNRIDLLTNINIEKDENSSNNDLMTTLSTITNNNTYHRFSGQNVVVAIMAFGNNQEDSVIFNAESIDNGLFSNIKYRYQYVSYNIKEEMLLNINENYENGLPKPNTPIAQDSSCSNEIIFKKYNLVK</sequence>
<reference evidence="7 8" key="1">
    <citation type="submission" date="2016-08" db="EMBL/GenBank/DDBJ databases">
        <title>Genomes of anaerobic fungi encode conserved fungal cellulosomes for biomass hydrolysis.</title>
        <authorList>
            <consortium name="DOE Joint Genome Institute"/>
            <person name="Haitjema C.H."/>
            <person name="Gilmore S.P."/>
            <person name="Henske J.K."/>
            <person name="Solomon K.V."/>
            <person name="De Groot R."/>
            <person name="Kuo A."/>
            <person name="Mondo S.J."/>
            <person name="Salamov A.A."/>
            <person name="Labutti K."/>
            <person name="Zhao Z."/>
            <person name="Chiniquy J."/>
            <person name="Barry K."/>
            <person name="Brewer H.M."/>
            <person name="Purvine S.O."/>
            <person name="Wright A.T."/>
            <person name="Boxma B."/>
            <person name="Van Alen T."/>
            <person name="Hackstein J.H."/>
            <person name="Baker S.E."/>
            <person name="Grigoriev I.V."/>
            <person name="O'Malley M.A."/>
        </authorList>
    </citation>
    <scope>NUCLEOTIDE SEQUENCE [LARGE SCALE GENOMIC DNA]</scope>
    <source>
        <strain evidence="8">finn</strain>
    </source>
</reference>
<feature type="domain" description="DNA-directed RNA polymerase subunit 2 hybrid-binding" evidence="6">
    <location>
        <begin position="36"/>
        <end position="105"/>
    </location>
</feature>
<evidence type="ECO:0000259" key="6">
    <source>
        <dbReference type="Pfam" id="PF00562"/>
    </source>
</evidence>
<dbReference type="EMBL" id="MCFH01000069">
    <property type="protein sequence ID" value="ORX42245.1"/>
    <property type="molecule type" value="Genomic_DNA"/>
</dbReference>
<dbReference type="STRING" id="1754191.A0A1Y1UW40"/>
<dbReference type="InterPro" id="IPR007120">
    <property type="entry name" value="DNA-dir_RNAP_su2_dom"/>
</dbReference>
<dbReference type="OrthoDB" id="2131629at2759"/>
<dbReference type="InterPro" id="IPR014724">
    <property type="entry name" value="RNA_pol_RPB2_OB-fold"/>
</dbReference>
<evidence type="ECO:0000256" key="5">
    <source>
        <dbReference type="ARBA" id="ARBA00023163"/>
    </source>
</evidence>
<keyword evidence="3" id="KW-0808">Transferase</keyword>
<keyword evidence="5" id="KW-0804">Transcription</keyword>
<proteinExistence type="predicted"/>
<feature type="non-terminal residue" evidence="7">
    <location>
        <position position="1"/>
    </location>
</feature>
<protein>
    <recommendedName>
        <fullName evidence="1">DNA-directed RNA polymerase</fullName>
        <ecNumber evidence="1">2.7.7.6</ecNumber>
    </recommendedName>
</protein>
<evidence type="ECO:0000256" key="1">
    <source>
        <dbReference type="ARBA" id="ARBA00012418"/>
    </source>
</evidence>
<dbReference type="EC" id="2.7.7.6" evidence="1"/>
<dbReference type="Proteomes" id="UP000193719">
    <property type="component" value="Unassembled WGS sequence"/>
</dbReference>
<dbReference type="SUPFAM" id="SSF64484">
    <property type="entry name" value="beta and beta-prime subunits of DNA dependent RNA-polymerase"/>
    <property type="match status" value="1"/>
</dbReference>
<organism evidence="7 8">
    <name type="scientific">Piromyces finnis</name>
    <dbReference type="NCBI Taxonomy" id="1754191"/>
    <lineage>
        <taxon>Eukaryota</taxon>
        <taxon>Fungi</taxon>
        <taxon>Fungi incertae sedis</taxon>
        <taxon>Chytridiomycota</taxon>
        <taxon>Chytridiomycota incertae sedis</taxon>
        <taxon>Neocallimastigomycetes</taxon>
        <taxon>Neocallimastigales</taxon>
        <taxon>Neocallimastigaceae</taxon>
        <taxon>Piromyces</taxon>
    </lineage>
</organism>
<comment type="caution">
    <text evidence="7">The sequence shown here is derived from an EMBL/GenBank/DDBJ whole genome shotgun (WGS) entry which is preliminary data.</text>
</comment>
<keyword evidence="2" id="KW-0240">DNA-directed RNA polymerase</keyword>
<dbReference type="GO" id="GO:0000428">
    <property type="term" value="C:DNA-directed RNA polymerase complex"/>
    <property type="evidence" value="ECO:0007669"/>
    <property type="project" value="UniProtKB-KW"/>
</dbReference>
<evidence type="ECO:0000313" key="8">
    <source>
        <dbReference type="Proteomes" id="UP000193719"/>
    </source>
</evidence>
<evidence type="ECO:0000256" key="3">
    <source>
        <dbReference type="ARBA" id="ARBA00022679"/>
    </source>
</evidence>
<dbReference type="Gene3D" id="2.40.270.10">
    <property type="entry name" value="DNA-directed RNA polymerase, subunit 2, domain 6"/>
    <property type="match status" value="1"/>
</dbReference>
<dbReference type="GO" id="GO:0006351">
    <property type="term" value="P:DNA-templated transcription"/>
    <property type="evidence" value="ECO:0007669"/>
    <property type="project" value="InterPro"/>
</dbReference>
<feature type="non-terminal residue" evidence="7">
    <location>
        <position position="138"/>
    </location>
</feature>
<evidence type="ECO:0000313" key="7">
    <source>
        <dbReference type="EMBL" id="ORX42245.1"/>
    </source>
</evidence>
<evidence type="ECO:0000256" key="4">
    <source>
        <dbReference type="ARBA" id="ARBA00022695"/>
    </source>
</evidence>